<comment type="caution">
    <text evidence="2">The sequence shown here is derived from an EMBL/GenBank/DDBJ whole genome shotgun (WGS) entry which is preliminary data.</text>
</comment>
<dbReference type="Gene3D" id="3.30.720.160">
    <property type="entry name" value="Bifunctional DNA primase/polymerase, N-terminal"/>
    <property type="match status" value="1"/>
</dbReference>
<organism evidence="2 3">
    <name type="scientific">Catellatospora aurea</name>
    <dbReference type="NCBI Taxonomy" id="1337874"/>
    <lineage>
        <taxon>Bacteria</taxon>
        <taxon>Bacillati</taxon>
        <taxon>Actinomycetota</taxon>
        <taxon>Actinomycetes</taxon>
        <taxon>Micromonosporales</taxon>
        <taxon>Micromonosporaceae</taxon>
        <taxon>Catellatospora</taxon>
    </lineage>
</organism>
<dbReference type="SMART" id="SM00943">
    <property type="entry name" value="Prim-Pol"/>
    <property type="match status" value="1"/>
</dbReference>
<evidence type="ECO:0000313" key="3">
    <source>
        <dbReference type="Proteomes" id="UP001596392"/>
    </source>
</evidence>
<dbReference type="RefSeq" id="WP_376806816.1">
    <property type="nucleotide sequence ID" value="NZ_JBHTAC010000012.1"/>
</dbReference>
<gene>
    <name evidence="2" type="ORF">ACFQO7_14475</name>
</gene>
<feature type="domain" description="DNA primase/polymerase bifunctional N-terminal" evidence="1">
    <location>
        <begin position="14"/>
        <end position="180"/>
    </location>
</feature>
<sequence>MTSTNTAARLLDAALTAAEHGWRVFPVTPDDKTPAVRAWEQRATTDPDRIRRCWSAGPFNIGLATGPSGLVVVDLDRLKGGELPAPWECCVHGGEVLAELERRAGVAPVRTYTVTTGRGGAHLYYRHPAGAELRNTQGKLGPLIDTRAHGGYVLAAGSVVNGRPYRAGAETQVADLPEWLAAALAPAPLPPQAPLTVTLPTNRAGRYVSAAIDAQLSHLAQAAKGGRNAALYASAVALGQLAAGGAVKAQEVEGLLTQAALRLGLRPAETARTIASGLRAGAARPRTVAA</sequence>
<dbReference type="Proteomes" id="UP001596392">
    <property type="component" value="Unassembled WGS sequence"/>
</dbReference>
<dbReference type="Pfam" id="PF09250">
    <property type="entry name" value="Prim-Pol"/>
    <property type="match status" value="1"/>
</dbReference>
<reference evidence="3" key="1">
    <citation type="journal article" date="2019" name="Int. J. Syst. Evol. Microbiol.">
        <title>The Global Catalogue of Microorganisms (GCM) 10K type strain sequencing project: providing services to taxonomists for standard genome sequencing and annotation.</title>
        <authorList>
            <consortium name="The Broad Institute Genomics Platform"/>
            <consortium name="The Broad Institute Genome Sequencing Center for Infectious Disease"/>
            <person name="Wu L."/>
            <person name="Ma J."/>
        </authorList>
    </citation>
    <scope>NUCLEOTIDE SEQUENCE [LARGE SCALE GENOMIC DNA]</scope>
    <source>
        <strain evidence="3">CGMCC 1.9106</strain>
    </source>
</reference>
<evidence type="ECO:0000313" key="2">
    <source>
        <dbReference type="EMBL" id="MFC7243681.1"/>
    </source>
</evidence>
<accession>A0ABW2GZ62</accession>
<evidence type="ECO:0000259" key="1">
    <source>
        <dbReference type="SMART" id="SM00943"/>
    </source>
</evidence>
<dbReference type="InterPro" id="IPR015330">
    <property type="entry name" value="DNA_primase/pol_bifunc_N"/>
</dbReference>
<dbReference type="EMBL" id="JBHTAC010000012">
    <property type="protein sequence ID" value="MFC7243681.1"/>
    <property type="molecule type" value="Genomic_DNA"/>
</dbReference>
<name>A0ABW2GZ62_9ACTN</name>
<keyword evidence="3" id="KW-1185">Reference proteome</keyword>
<dbReference type="CDD" id="cd04859">
    <property type="entry name" value="Prim_Pol"/>
    <property type="match status" value="1"/>
</dbReference>
<dbReference type="SUPFAM" id="SSF56747">
    <property type="entry name" value="Prim-pol domain"/>
    <property type="match status" value="1"/>
</dbReference>
<protein>
    <submittedName>
        <fullName evidence="2">Bifunctional DNA primase/polymerase</fullName>
    </submittedName>
</protein>
<proteinExistence type="predicted"/>